<dbReference type="SMART" id="SM00710">
    <property type="entry name" value="PbH1"/>
    <property type="match status" value="6"/>
</dbReference>
<reference evidence="4 5" key="1">
    <citation type="submission" date="2016-10" db="EMBL/GenBank/DDBJ databases">
        <authorList>
            <person name="de Groot N.N."/>
        </authorList>
    </citation>
    <scope>NUCLEOTIDE SEQUENCE [LARGE SCALE GENOMIC DNA]</scope>
    <source>
        <strain evidence="4 5">DSM 11978</strain>
    </source>
</reference>
<dbReference type="OrthoDB" id="78435at2157"/>
<dbReference type="InterPro" id="IPR022441">
    <property type="entry name" value="Para_beta_helix_rpt-2"/>
</dbReference>
<evidence type="ECO:0000313" key="4">
    <source>
        <dbReference type="EMBL" id="SEK47606.1"/>
    </source>
</evidence>
<name>A0A1H7HB35_9EURY</name>
<evidence type="ECO:0000259" key="3">
    <source>
        <dbReference type="Pfam" id="PF13229"/>
    </source>
</evidence>
<feature type="transmembrane region" description="Helical" evidence="2">
    <location>
        <begin position="545"/>
        <end position="564"/>
    </location>
</feature>
<dbReference type="InterPro" id="IPR011050">
    <property type="entry name" value="Pectin_lyase_fold/virulence"/>
</dbReference>
<dbReference type="NCBIfam" id="TIGR03804">
    <property type="entry name" value="para_beta_helix"/>
    <property type="match status" value="2"/>
</dbReference>
<feature type="domain" description="Right handed beta helix" evidence="3">
    <location>
        <begin position="113"/>
        <end position="262"/>
    </location>
</feature>
<protein>
    <submittedName>
        <fullName evidence="4">Parallel beta-helix repeat (Two copies)</fullName>
    </submittedName>
</protein>
<dbReference type="Pfam" id="PF13229">
    <property type="entry name" value="Beta_helix"/>
    <property type="match status" value="1"/>
</dbReference>
<dbReference type="RefSeq" id="WP_083234817.1">
    <property type="nucleotide sequence ID" value="NZ_FOAK01000002.1"/>
</dbReference>
<dbReference type="InterPro" id="IPR039448">
    <property type="entry name" value="Beta_helix"/>
</dbReference>
<dbReference type="InterPro" id="IPR006626">
    <property type="entry name" value="PbH1"/>
</dbReference>
<feature type="compositionally biased region" description="Basic and acidic residues" evidence="1">
    <location>
        <begin position="518"/>
        <end position="528"/>
    </location>
</feature>
<gene>
    <name evidence="4" type="ORF">SAMN05216439_1013</name>
</gene>
<dbReference type="STRING" id="190974.SAMN05216439_1013"/>
<dbReference type="PROSITE" id="PS51257">
    <property type="entry name" value="PROKAR_LIPOPROTEIN"/>
    <property type="match status" value="1"/>
</dbReference>
<dbReference type="InterPro" id="IPR012334">
    <property type="entry name" value="Pectin_lyas_fold"/>
</dbReference>
<organism evidence="4 5">
    <name type="scientific">Methanobrevibacter gottschalkii</name>
    <dbReference type="NCBI Taxonomy" id="190974"/>
    <lineage>
        <taxon>Archaea</taxon>
        <taxon>Methanobacteriati</taxon>
        <taxon>Methanobacteriota</taxon>
        <taxon>Methanomada group</taxon>
        <taxon>Methanobacteria</taxon>
        <taxon>Methanobacteriales</taxon>
        <taxon>Methanobacteriaceae</taxon>
        <taxon>Methanobrevibacter</taxon>
    </lineage>
</organism>
<dbReference type="EMBL" id="FOAK01000002">
    <property type="protein sequence ID" value="SEK47606.1"/>
    <property type="molecule type" value="Genomic_DNA"/>
</dbReference>
<keyword evidence="2" id="KW-0812">Transmembrane</keyword>
<evidence type="ECO:0000256" key="2">
    <source>
        <dbReference type="SAM" id="Phobius"/>
    </source>
</evidence>
<feature type="compositionally biased region" description="Polar residues" evidence="1">
    <location>
        <begin position="467"/>
        <end position="516"/>
    </location>
</feature>
<accession>A0A1H7HB35</accession>
<sequence>MNKSLNILFICFVALLVISCVNAANDNPNNSDDISNYQISSDLSNTEIQTMLDNAKEGDQFEFTDREYKNISLVVDKKLNIVSKKNSNIHTSNKIADKARNLGLNNSFGFYFTSNSGGSFLYGLTIISNSDYGIVVDKSDNTTIKNVVIKNGNVGILVKNSNNADIIQNNISKANSNSIHLENVSKSIISKNTISYNGRSGIHASNIYYCNVTNNTVHHNKFNGISLYNKTTGNIIKFNLAYENPNGIYINSQSDFDVVNSNTFTKNRRNTDYELGAFESGNGLLFGADFKTAKEGKSSRLEVKYNVLTHNEGYQAKNNPDLPTFKLGDNWFDSTDDENTFVCPMLLAGIMKMGTISVKNGFGLQMYDTNGEAVTEFGTFDTTVNVNGNQYTAKFVNGKAIIDANLDPDKEYEIEVIIGDKPVKFTYRTSSGDKNDESDSQTSTDGDFGINHHDFIDAMGNDASKGVGNSENGTSSAHFANSEQSGAHGTNASGNFQDSSDNGDSVLTNGNANAGDSSKGEQSEEGKAYEIVPQSKISKEITDTSGIIVLSIVSILGMIIYGYWRKPEIEN</sequence>
<keyword evidence="2" id="KW-1133">Transmembrane helix</keyword>
<dbReference type="Gene3D" id="2.160.20.10">
    <property type="entry name" value="Single-stranded right-handed beta-helix, Pectin lyase-like"/>
    <property type="match status" value="1"/>
</dbReference>
<feature type="region of interest" description="Disordered" evidence="1">
    <location>
        <begin position="429"/>
        <end position="528"/>
    </location>
</feature>
<dbReference type="Proteomes" id="UP000199506">
    <property type="component" value="Unassembled WGS sequence"/>
</dbReference>
<dbReference type="SUPFAM" id="SSF51126">
    <property type="entry name" value="Pectin lyase-like"/>
    <property type="match status" value="1"/>
</dbReference>
<evidence type="ECO:0000256" key="1">
    <source>
        <dbReference type="SAM" id="MobiDB-lite"/>
    </source>
</evidence>
<proteinExistence type="predicted"/>
<keyword evidence="2" id="KW-0472">Membrane</keyword>
<dbReference type="AlphaFoldDB" id="A0A1H7HB35"/>
<evidence type="ECO:0000313" key="5">
    <source>
        <dbReference type="Proteomes" id="UP000199506"/>
    </source>
</evidence>